<keyword evidence="3" id="KW-0315">Glutamine amidotransferase</keyword>
<dbReference type="PROSITE" id="PS51278">
    <property type="entry name" value="GATASE_TYPE_2"/>
    <property type="match status" value="1"/>
</dbReference>
<reference evidence="5" key="2">
    <citation type="submission" date="2014-07" db="EMBL/GenBank/DDBJ databases">
        <authorList>
            <person name="Hull J."/>
        </authorList>
    </citation>
    <scope>NUCLEOTIDE SEQUENCE</scope>
</reference>
<reference evidence="5" key="1">
    <citation type="journal article" date="2014" name="PLoS ONE">
        <title>Transcriptome-Based Identification of ABC Transporters in the Western Tarnished Plant Bug Lygus hesperus.</title>
        <authorList>
            <person name="Hull J.J."/>
            <person name="Chaney K."/>
            <person name="Geib S.M."/>
            <person name="Fabrick J.A."/>
            <person name="Brent C.S."/>
            <person name="Walsh D."/>
            <person name="Lavine L.C."/>
        </authorList>
    </citation>
    <scope>NUCLEOTIDE SEQUENCE</scope>
</reference>
<organism evidence="5">
    <name type="scientific">Lygus hesperus</name>
    <name type="common">Western plant bug</name>
    <dbReference type="NCBI Taxonomy" id="30085"/>
    <lineage>
        <taxon>Eukaryota</taxon>
        <taxon>Metazoa</taxon>
        <taxon>Ecdysozoa</taxon>
        <taxon>Arthropoda</taxon>
        <taxon>Hexapoda</taxon>
        <taxon>Insecta</taxon>
        <taxon>Pterygota</taxon>
        <taxon>Neoptera</taxon>
        <taxon>Paraneoptera</taxon>
        <taxon>Hemiptera</taxon>
        <taxon>Heteroptera</taxon>
        <taxon>Panheteroptera</taxon>
        <taxon>Cimicomorpha</taxon>
        <taxon>Miridae</taxon>
        <taxon>Mirini</taxon>
        <taxon>Lygus</taxon>
    </lineage>
</organism>
<dbReference type="Gene3D" id="3.40.50.620">
    <property type="entry name" value="HUPs"/>
    <property type="match status" value="1"/>
</dbReference>
<feature type="domain" description="Glutamine amidotransferase type-2" evidence="4">
    <location>
        <begin position="2"/>
        <end position="209"/>
    </location>
</feature>
<proteinExistence type="predicted"/>
<accession>A0A0A9ZE66</accession>
<evidence type="ECO:0000256" key="3">
    <source>
        <dbReference type="ARBA" id="ARBA00022962"/>
    </source>
</evidence>
<evidence type="ECO:0000259" key="4">
    <source>
        <dbReference type="PROSITE" id="PS51278"/>
    </source>
</evidence>
<dbReference type="InterPro" id="IPR017932">
    <property type="entry name" value="GATase_2_dom"/>
</dbReference>
<dbReference type="SUPFAM" id="SSF52402">
    <property type="entry name" value="Adenine nucleotide alpha hydrolases-like"/>
    <property type="match status" value="1"/>
</dbReference>
<keyword evidence="1" id="KW-0028">Amino-acid biosynthesis</keyword>
<gene>
    <name evidence="5" type="ORF">CM83_47929</name>
</gene>
<dbReference type="InterPro" id="IPR051857">
    <property type="entry name" value="Asn_synthetase_domain"/>
</dbReference>
<dbReference type="GO" id="GO:0006529">
    <property type="term" value="P:asparagine biosynthetic process"/>
    <property type="evidence" value="ECO:0007669"/>
    <property type="project" value="UniProtKB-KW"/>
</dbReference>
<dbReference type="Pfam" id="PF00733">
    <property type="entry name" value="Asn_synthase"/>
    <property type="match status" value="2"/>
</dbReference>
<keyword evidence="2" id="KW-0061">Asparagine biosynthesis</keyword>
<dbReference type="SUPFAM" id="SSF56235">
    <property type="entry name" value="N-terminal nucleophile aminohydrolases (Ntn hydrolases)"/>
    <property type="match status" value="1"/>
</dbReference>
<dbReference type="InterPro" id="IPR029055">
    <property type="entry name" value="Ntn_hydrolases_N"/>
</dbReference>
<sequence length="575" mass="64022">MCGINVIISSTNNLSSKLSNSVVELRGLLSNRGPDCQCSHEVCVPDLSWHIAAYGSTLWTQGPSPTHQPLITDRGSFLLWNGDVYDDNSCSRTTSDSALVLQKFEEEKDPLKTLSGICGPYAFIFYDPDTRSIWFGRDPIGRCSLLIHAEKDLLVISSVASRSLECVEVPSHGIFRVVFNVDSFELLFHPWADTMLEELPSELQAVWKNSIEHIVLNRRHNLNSNKTQPDEDDTYSRLGGSVKSTPVEMLEAFCDDESITLILAELMRIFENSVRCRVSTCPRYCQRCAVLVNTPAESCLHTKVAVLFSGGLDSTILAVLADRVLDKTESIDLFNIAFERTNSKASQAPDRVTGYVALEELKRIAPDRTWNFVEITVGETELNEHIHHIADLIHPLNSVLDESLGCALWFAARGKGLLNHVCYESPARVVLVGMGADELFGGYSRHAKVFNQTGSWSELGDMLHKEVQNIGSRNMGRDNRVILDHGRMMRAPFLDETVVSFVNKLPPWVRCNPGSDLPRGVGDKTLLRLLAFTLGLRETAVQPKRALQFGSRIANSKQKGHEISTKLAEKPIKSE</sequence>
<dbReference type="Gene3D" id="3.60.20.10">
    <property type="entry name" value="Glutamine Phosphoribosylpyrophosphate, subunit 1, domain 1"/>
    <property type="match status" value="1"/>
</dbReference>
<protein>
    <recommendedName>
        <fullName evidence="4">Glutamine amidotransferase type-2 domain-containing protein</fullName>
    </recommendedName>
</protein>
<dbReference type="InterPro" id="IPR014729">
    <property type="entry name" value="Rossmann-like_a/b/a_fold"/>
</dbReference>
<evidence type="ECO:0000256" key="2">
    <source>
        <dbReference type="ARBA" id="ARBA00022888"/>
    </source>
</evidence>
<evidence type="ECO:0000313" key="5">
    <source>
        <dbReference type="EMBL" id="JAG42196.1"/>
    </source>
</evidence>
<dbReference type="InterPro" id="IPR001962">
    <property type="entry name" value="Asn_synthase"/>
</dbReference>
<dbReference type="GO" id="GO:0004066">
    <property type="term" value="F:asparagine synthase (glutamine-hydrolyzing) activity"/>
    <property type="evidence" value="ECO:0007669"/>
    <property type="project" value="InterPro"/>
</dbReference>
<dbReference type="PANTHER" id="PTHR45937:SF1">
    <property type="entry name" value="ASPARAGINE SYNTHETASE DOMAIN-CONTAINING PROTEIN 1"/>
    <property type="match status" value="1"/>
</dbReference>
<dbReference type="AlphaFoldDB" id="A0A0A9ZE66"/>
<dbReference type="CDD" id="cd01991">
    <property type="entry name" value="Asn_synthase_B_C"/>
    <property type="match status" value="1"/>
</dbReference>
<dbReference type="Pfam" id="PF13537">
    <property type="entry name" value="GATase_7"/>
    <property type="match status" value="1"/>
</dbReference>
<evidence type="ECO:0000256" key="1">
    <source>
        <dbReference type="ARBA" id="ARBA00022605"/>
    </source>
</evidence>
<dbReference type="PANTHER" id="PTHR45937">
    <property type="entry name" value="ASPARAGINE SYNTHETASE DOMAIN-CONTAINING PROTEIN 1"/>
    <property type="match status" value="1"/>
</dbReference>
<dbReference type="EMBL" id="GBHO01001408">
    <property type="protein sequence ID" value="JAG42196.1"/>
    <property type="molecule type" value="Transcribed_RNA"/>
</dbReference>
<name>A0A0A9ZE66_LYGHE</name>